<keyword evidence="10" id="KW-1185">Reference proteome</keyword>
<feature type="transmembrane region" description="Helical" evidence="8">
    <location>
        <begin position="68"/>
        <end position="92"/>
    </location>
</feature>
<dbReference type="PANTHER" id="PTHR34979">
    <property type="entry name" value="INNER MEMBRANE PROTEIN YGAZ"/>
    <property type="match status" value="1"/>
</dbReference>
<reference evidence="9 10" key="1">
    <citation type="journal article" date="2019" name="Int. J. Syst. Evol. Microbiol.">
        <title>The Global Catalogue of Microorganisms (GCM) 10K type strain sequencing project: providing services to taxonomists for standard genome sequencing and annotation.</title>
        <authorList>
            <consortium name="The Broad Institute Genomics Platform"/>
            <consortium name="The Broad Institute Genome Sequencing Center for Infectious Disease"/>
            <person name="Wu L."/>
            <person name="Ma J."/>
        </authorList>
    </citation>
    <scope>NUCLEOTIDE SEQUENCE [LARGE SCALE GENOMIC DNA]</scope>
    <source>
        <strain evidence="9 10">JCM 15914</strain>
    </source>
</reference>
<comment type="caution">
    <text evidence="9">The sequence shown here is derived from an EMBL/GenBank/DDBJ whole genome shotgun (WGS) entry which is preliminary data.</text>
</comment>
<keyword evidence="6 8" id="KW-1133">Transmembrane helix</keyword>
<dbReference type="InterPro" id="IPR011606">
    <property type="entry name" value="Brnchd-chn_aa_trnsp_permease"/>
</dbReference>
<evidence type="ECO:0000256" key="8">
    <source>
        <dbReference type="SAM" id="Phobius"/>
    </source>
</evidence>
<gene>
    <name evidence="9" type="ORF">GCM10009824_26910</name>
</gene>
<sequence>MSGSSAVPAGSEQVIPWRSSPAVRVGLSLGIATGLYGISFGALSIAAGLTFWQTQALSALMFTGGSQFAFIGVLSGGGGGAAALGAASLLGVRNTVYGMTMNALLRPQSWRKLVAAQVTIDESNAAASAQPTFLERKRGFWVAGVSVFLLWNLFTAVGALLGDAVGDPGQWGLDGAAVAAFLGLLWPRLREREPLAVAVLCGVVTALCIPLLPSGIPVLVAAIVALAWGLIGARATRKRARS</sequence>
<dbReference type="EMBL" id="BAAAQA010000033">
    <property type="protein sequence ID" value="GAA2123228.1"/>
    <property type="molecule type" value="Genomic_DNA"/>
</dbReference>
<evidence type="ECO:0000256" key="5">
    <source>
        <dbReference type="ARBA" id="ARBA00022692"/>
    </source>
</evidence>
<accession>A0ABN2Y995</accession>
<feature type="transmembrane region" description="Helical" evidence="8">
    <location>
        <begin position="25"/>
        <end position="48"/>
    </location>
</feature>
<keyword evidence="7 8" id="KW-0472">Membrane</keyword>
<feature type="transmembrane region" description="Helical" evidence="8">
    <location>
        <begin position="218"/>
        <end position="236"/>
    </location>
</feature>
<evidence type="ECO:0000256" key="2">
    <source>
        <dbReference type="ARBA" id="ARBA00010735"/>
    </source>
</evidence>
<keyword evidence="5 8" id="KW-0812">Transmembrane</keyword>
<comment type="subcellular location">
    <subcellularLocation>
        <location evidence="1">Cell membrane</location>
        <topology evidence="1">Multi-pass membrane protein</topology>
    </subcellularLocation>
</comment>
<evidence type="ECO:0000313" key="10">
    <source>
        <dbReference type="Proteomes" id="UP001500166"/>
    </source>
</evidence>
<evidence type="ECO:0000256" key="6">
    <source>
        <dbReference type="ARBA" id="ARBA00022989"/>
    </source>
</evidence>
<dbReference type="Pfam" id="PF03591">
    <property type="entry name" value="AzlC"/>
    <property type="match status" value="1"/>
</dbReference>
<name>A0ABN2Y995_9MICC</name>
<evidence type="ECO:0000256" key="1">
    <source>
        <dbReference type="ARBA" id="ARBA00004651"/>
    </source>
</evidence>
<organism evidence="9 10">
    <name type="scientific">Kocuria atrinae</name>
    <dbReference type="NCBI Taxonomy" id="592377"/>
    <lineage>
        <taxon>Bacteria</taxon>
        <taxon>Bacillati</taxon>
        <taxon>Actinomycetota</taxon>
        <taxon>Actinomycetes</taxon>
        <taxon>Micrococcales</taxon>
        <taxon>Micrococcaceae</taxon>
        <taxon>Kocuria</taxon>
    </lineage>
</organism>
<proteinExistence type="inferred from homology"/>
<keyword evidence="4" id="KW-1003">Cell membrane</keyword>
<feature type="transmembrane region" description="Helical" evidence="8">
    <location>
        <begin position="140"/>
        <end position="162"/>
    </location>
</feature>
<evidence type="ECO:0000256" key="3">
    <source>
        <dbReference type="ARBA" id="ARBA00022448"/>
    </source>
</evidence>
<evidence type="ECO:0000313" key="9">
    <source>
        <dbReference type="EMBL" id="GAA2123228.1"/>
    </source>
</evidence>
<evidence type="ECO:0000256" key="4">
    <source>
        <dbReference type="ARBA" id="ARBA00022475"/>
    </source>
</evidence>
<keyword evidence="3" id="KW-0813">Transport</keyword>
<dbReference type="RefSeq" id="WP_344225497.1">
    <property type="nucleotide sequence ID" value="NZ_BAAAQA010000033.1"/>
</dbReference>
<protein>
    <submittedName>
        <fullName evidence="9">AzlC family ABC transporter permease</fullName>
    </submittedName>
</protein>
<dbReference type="Proteomes" id="UP001500166">
    <property type="component" value="Unassembled WGS sequence"/>
</dbReference>
<dbReference type="PANTHER" id="PTHR34979:SF1">
    <property type="entry name" value="INNER MEMBRANE PROTEIN YGAZ"/>
    <property type="match status" value="1"/>
</dbReference>
<comment type="similarity">
    <text evidence="2">Belongs to the AzlC family.</text>
</comment>
<evidence type="ECO:0000256" key="7">
    <source>
        <dbReference type="ARBA" id="ARBA00023136"/>
    </source>
</evidence>